<dbReference type="CDD" id="cd06462">
    <property type="entry name" value="Peptidase_S24_S26"/>
    <property type="match status" value="1"/>
</dbReference>
<accession>A0A0F9IZ97</accession>
<evidence type="ECO:0008006" key="2">
    <source>
        <dbReference type="Google" id="ProtNLM"/>
    </source>
</evidence>
<comment type="caution">
    <text evidence="1">The sequence shown here is derived from an EMBL/GenBank/DDBJ whole genome shotgun (WGS) entry which is preliminary data.</text>
</comment>
<protein>
    <recommendedName>
        <fullName evidence="2">Peptidase S24/S26A/S26B/S26C domain-containing protein</fullName>
    </recommendedName>
</protein>
<gene>
    <name evidence="1" type="ORF">LCGC14_1594710</name>
</gene>
<proteinExistence type="predicted"/>
<name>A0A0F9IZ97_9ZZZZ</name>
<sequence>MSGAFEDGDVVGAKKVTSFTRYKKGDILVFENKDGERVIHMIVGTTRKNGNMECITGGVNNKEIDNDPVARKDIIGKVVLSAKEQYQILAQARQGKVLIIDANGMVNVQIFPNSWSIFKPEYNHEFYKKLIEFRGNDLDLGWGKLGGGEGKIFKCWLQPIRTTHLKSIQLGHF</sequence>
<organism evidence="1">
    <name type="scientific">marine sediment metagenome</name>
    <dbReference type="NCBI Taxonomy" id="412755"/>
    <lineage>
        <taxon>unclassified sequences</taxon>
        <taxon>metagenomes</taxon>
        <taxon>ecological metagenomes</taxon>
    </lineage>
</organism>
<reference evidence="1" key="1">
    <citation type="journal article" date="2015" name="Nature">
        <title>Complex archaea that bridge the gap between prokaryotes and eukaryotes.</title>
        <authorList>
            <person name="Spang A."/>
            <person name="Saw J.H."/>
            <person name="Jorgensen S.L."/>
            <person name="Zaremba-Niedzwiedzka K."/>
            <person name="Martijn J."/>
            <person name="Lind A.E."/>
            <person name="van Eijk R."/>
            <person name="Schleper C."/>
            <person name="Guy L."/>
            <person name="Ettema T.J."/>
        </authorList>
    </citation>
    <scope>NUCLEOTIDE SEQUENCE</scope>
</reference>
<dbReference type="AlphaFoldDB" id="A0A0F9IZ97"/>
<dbReference type="EMBL" id="LAZR01012713">
    <property type="protein sequence ID" value="KKM25464.1"/>
    <property type="molecule type" value="Genomic_DNA"/>
</dbReference>
<evidence type="ECO:0000313" key="1">
    <source>
        <dbReference type="EMBL" id="KKM25464.1"/>
    </source>
</evidence>